<protein>
    <submittedName>
        <fullName evidence="1">Uncharacterized protein</fullName>
    </submittedName>
</protein>
<name>A0AA96ELN5_9VIRU</name>
<reference evidence="1" key="1">
    <citation type="submission" date="2023-07" db="EMBL/GenBank/DDBJ databases">
        <authorList>
            <person name="Xia Y."/>
        </authorList>
    </citation>
    <scope>NUCLEOTIDE SEQUENCE</scope>
    <source>
        <strain evidence="1">F</strain>
    </source>
</reference>
<gene>
    <name evidence="1" type="ORF">MarFTMF_408</name>
</gene>
<dbReference type="EMBL" id="OR343188">
    <property type="protein sequence ID" value="WNL49924.1"/>
    <property type="molecule type" value="Genomic_DNA"/>
</dbReference>
<sequence length="167" mass="19234">MENEVYTQRVCGRNAFSTKLTLCDNKVVGGHLATSTPHRMDSCFLAPLKGFAFFVCEDEEGKRTSFVRFLRGLPCLIERQGFVCHILWEENNTKVSFVRDDTILLVYTDVEMTEEKRDYSYSAGMFLGGNDEESFVLFPGKFFPRVYATDKDGKRVRLHMPIFKESL</sequence>
<proteinExistence type="predicted"/>
<accession>A0AA96ELN5</accession>
<organism evidence="1">
    <name type="scientific">Marseillevirus sp</name>
    <dbReference type="NCBI Taxonomy" id="2809551"/>
    <lineage>
        <taxon>Viruses</taxon>
        <taxon>Varidnaviria</taxon>
        <taxon>Bamfordvirae</taxon>
        <taxon>Nucleocytoviricota</taxon>
        <taxon>Megaviricetes</taxon>
        <taxon>Pimascovirales</taxon>
        <taxon>Pimascovirales incertae sedis</taxon>
        <taxon>Marseilleviridae</taxon>
        <taxon>Marseillevirus</taxon>
    </lineage>
</organism>
<evidence type="ECO:0000313" key="1">
    <source>
        <dbReference type="EMBL" id="WNL49924.1"/>
    </source>
</evidence>